<dbReference type="OrthoDB" id="124043at2759"/>
<accession>A0A6A3P9N2</accession>
<evidence type="ECO:0000313" key="3">
    <source>
        <dbReference type="EMBL" id="KAE9047969.1"/>
    </source>
</evidence>
<dbReference type="EMBL" id="QXFU01000018">
    <property type="protein sequence ID" value="KAE9047969.1"/>
    <property type="molecule type" value="Genomic_DNA"/>
</dbReference>
<evidence type="ECO:0000256" key="1">
    <source>
        <dbReference type="SAM" id="MobiDB-lite"/>
    </source>
</evidence>
<evidence type="ECO:0000313" key="4">
    <source>
        <dbReference type="EMBL" id="KAE9052334.1"/>
    </source>
</evidence>
<keyword evidence="7" id="KW-1185">Reference proteome</keyword>
<proteinExistence type="predicted"/>
<feature type="region of interest" description="Disordered" evidence="1">
    <location>
        <begin position="126"/>
        <end position="152"/>
    </location>
</feature>
<dbReference type="InterPro" id="IPR057670">
    <property type="entry name" value="SH3_retrovirus"/>
</dbReference>
<dbReference type="EMBL" id="QXFT01000022">
    <property type="protein sequence ID" value="KAE9359148.1"/>
    <property type="molecule type" value="Genomic_DNA"/>
</dbReference>
<gene>
    <name evidence="4" type="ORF">PR001_g605</name>
    <name evidence="3" type="ORF">PR002_g722</name>
    <name evidence="5" type="ORF">PR003_g903</name>
</gene>
<dbReference type="Pfam" id="PF25597">
    <property type="entry name" value="SH3_retrovirus"/>
    <property type="match status" value="1"/>
</dbReference>
<evidence type="ECO:0000313" key="6">
    <source>
        <dbReference type="Proteomes" id="UP000429607"/>
    </source>
</evidence>
<evidence type="ECO:0000259" key="2">
    <source>
        <dbReference type="Pfam" id="PF25597"/>
    </source>
</evidence>
<dbReference type="Proteomes" id="UP000435112">
    <property type="component" value="Unassembled WGS sequence"/>
</dbReference>
<reference evidence="6 8" key="1">
    <citation type="submission" date="2018-09" db="EMBL/GenBank/DDBJ databases">
        <title>Genomic investigation of the strawberry pathogen Phytophthora fragariae indicates pathogenicity is determined by transcriptional variation in three key races.</title>
        <authorList>
            <person name="Adams T.M."/>
            <person name="Armitage A.D."/>
            <person name="Sobczyk M.K."/>
            <person name="Bates H.J."/>
            <person name="Dunwell J.M."/>
            <person name="Nellist C.F."/>
            <person name="Harrison R.J."/>
        </authorList>
    </citation>
    <scope>NUCLEOTIDE SEQUENCE [LARGE SCALE GENOMIC DNA]</scope>
    <source>
        <strain evidence="4 6">SCRP249</strain>
        <strain evidence="3 8">SCRP324</strain>
        <strain evidence="5 7">SCRP333</strain>
    </source>
</reference>
<protein>
    <recommendedName>
        <fullName evidence="2">Retroviral polymerase SH3-like domain-containing protein</fullName>
    </recommendedName>
</protein>
<evidence type="ECO:0000313" key="7">
    <source>
        <dbReference type="Proteomes" id="UP000434957"/>
    </source>
</evidence>
<name>A0A6A3P9N2_9STRA</name>
<dbReference type="Proteomes" id="UP000434957">
    <property type="component" value="Unassembled WGS sequence"/>
</dbReference>
<comment type="caution">
    <text evidence="4">The sequence shown here is derived from an EMBL/GenBank/DDBJ whole genome shotgun (WGS) entry which is preliminary data.</text>
</comment>
<dbReference type="AlphaFoldDB" id="A0A6A3P9N2"/>
<dbReference type="EMBL" id="QXFV01000015">
    <property type="protein sequence ID" value="KAE9052334.1"/>
    <property type="molecule type" value="Genomic_DNA"/>
</dbReference>
<evidence type="ECO:0000313" key="8">
    <source>
        <dbReference type="Proteomes" id="UP000435112"/>
    </source>
</evidence>
<feature type="compositionally biased region" description="Acidic residues" evidence="1">
    <location>
        <begin position="128"/>
        <end position="152"/>
    </location>
</feature>
<organism evidence="4 6">
    <name type="scientific">Phytophthora rubi</name>
    <dbReference type="NCBI Taxonomy" id="129364"/>
    <lineage>
        <taxon>Eukaryota</taxon>
        <taxon>Sar</taxon>
        <taxon>Stramenopiles</taxon>
        <taxon>Oomycota</taxon>
        <taxon>Peronosporomycetes</taxon>
        <taxon>Peronosporales</taxon>
        <taxon>Peronosporaceae</taxon>
        <taxon>Phytophthora</taxon>
    </lineage>
</organism>
<dbReference type="Proteomes" id="UP000429607">
    <property type="component" value="Unassembled WGS sequence"/>
</dbReference>
<sequence length="266" mass="30274">MSATKALNGITPYEKLFGNKPEVKDLHECGSVVFHYIPKKKRRSKLEMRADPGLFLGYAKTSLGYRILDLCTEKLVKRRDVVFHEDMAADPKYVRDLIDKRYFGKEIDLPDHIDFVSLPVSRVHLPPEYDEESEDTEAVDDRDNTDDAEEFHDTDDGMAEEFSDDDVEDAMMITKRMIAAMTVPTTSVGVRRKRWKSMPLPMKLEMVLKLKAMVVMPWIRVVDTLQQPDPVEMLVIMGVLVLVGVQVKVNGYNDSSCAQINSRASS</sequence>
<feature type="domain" description="Retroviral polymerase SH3-like" evidence="2">
    <location>
        <begin position="32"/>
        <end position="88"/>
    </location>
</feature>
<evidence type="ECO:0000313" key="5">
    <source>
        <dbReference type="EMBL" id="KAE9359148.1"/>
    </source>
</evidence>